<keyword evidence="2" id="KW-0472">Membrane</keyword>
<feature type="region of interest" description="Disordered" evidence="1">
    <location>
        <begin position="138"/>
        <end position="221"/>
    </location>
</feature>
<reference evidence="3" key="1">
    <citation type="submission" date="2020-07" db="EMBL/GenBank/DDBJ databases">
        <authorList>
            <person name="Nieuwenhuis M."/>
            <person name="Van De Peppel L.J.J."/>
        </authorList>
    </citation>
    <scope>NUCLEOTIDE SEQUENCE</scope>
    <source>
        <strain evidence="3">AP01</strain>
        <tissue evidence="3">Mycelium</tissue>
    </source>
</reference>
<reference evidence="3" key="2">
    <citation type="submission" date="2021-10" db="EMBL/GenBank/DDBJ databases">
        <title>Phylogenomics reveals ancestral predisposition of the termite-cultivated fungus Termitomyces towards a domesticated lifestyle.</title>
        <authorList>
            <person name="Auxier B."/>
            <person name="Grum-Grzhimaylo A."/>
            <person name="Cardenas M.E."/>
            <person name="Lodge J.D."/>
            <person name="Laessoe T."/>
            <person name="Pedersen O."/>
            <person name="Smith M.E."/>
            <person name="Kuyper T.W."/>
            <person name="Franco-Molano E.A."/>
            <person name="Baroni T.J."/>
            <person name="Aanen D.K."/>
        </authorList>
    </citation>
    <scope>NUCLEOTIDE SEQUENCE</scope>
    <source>
        <strain evidence="3">AP01</strain>
        <tissue evidence="3">Mycelium</tissue>
    </source>
</reference>
<evidence type="ECO:0000256" key="2">
    <source>
        <dbReference type="SAM" id="Phobius"/>
    </source>
</evidence>
<feature type="transmembrane region" description="Helical" evidence="2">
    <location>
        <begin position="105"/>
        <end position="128"/>
    </location>
</feature>
<keyword evidence="4" id="KW-1185">Reference proteome</keyword>
<evidence type="ECO:0000313" key="3">
    <source>
        <dbReference type="EMBL" id="KAG5642284.1"/>
    </source>
</evidence>
<proteinExistence type="predicted"/>
<feature type="region of interest" description="Disordered" evidence="1">
    <location>
        <begin position="239"/>
        <end position="311"/>
    </location>
</feature>
<feature type="compositionally biased region" description="Basic and acidic residues" evidence="1">
    <location>
        <begin position="150"/>
        <end position="159"/>
    </location>
</feature>
<feature type="compositionally biased region" description="Pro residues" evidence="1">
    <location>
        <begin position="241"/>
        <end position="262"/>
    </location>
</feature>
<organism evidence="3 4">
    <name type="scientific">Asterophora parasitica</name>
    <dbReference type="NCBI Taxonomy" id="117018"/>
    <lineage>
        <taxon>Eukaryota</taxon>
        <taxon>Fungi</taxon>
        <taxon>Dikarya</taxon>
        <taxon>Basidiomycota</taxon>
        <taxon>Agaricomycotina</taxon>
        <taxon>Agaricomycetes</taxon>
        <taxon>Agaricomycetidae</taxon>
        <taxon>Agaricales</taxon>
        <taxon>Tricholomatineae</taxon>
        <taxon>Lyophyllaceae</taxon>
        <taxon>Asterophora</taxon>
    </lineage>
</organism>
<dbReference type="EMBL" id="JABCKV010000199">
    <property type="protein sequence ID" value="KAG5642284.1"/>
    <property type="molecule type" value="Genomic_DNA"/>
</dbReference>
<feature type="compositionally biased region" description="Low complexity" evidence="1">
    <location>
        <begin position="201"/>
        <end position="210"/>
    </location>
</feature>
<protein>
    <submittedName>
        <fullName evidence="3">Uncharacterized protein</fullName>
    </submittedName>
</protein>
<accession>A0A9P7KAN4</accession>
<keyword evidence="2" id="KW-1133">Transmembrane helix</keyword>
<sequence>MNLTFNLDNHTYASYVHRGSHNLASGYHSGINVFSKTGLSKTAHILRVEVGLGSVFLLDYLVYTRTEQNAASNSSSDTATPLAQDIPALSEPDSASKKRHNIGTFAGAVGGSVGVLAILSLGLAFSIIKRRRNYGRRELLSHHQNQQNRTRREQNRDSLHTNGSDDSPPMMIGPQPFVPTFFPSTRVPSDSSPDPPPYVESLSTSSPSRSDGSHSGGPAITMVSSATLPASYATPYADVPPHFPPPLDDPLSSPPPFVPAVPPGELQPRDSPNVNAEEEVEYTIDGLEVIPRAHAPPSQPRHRSQNIPSSS</sequence>
<keyword evidence="2" id="KW-0812">Transmembrane</keyword>
<name>A0A9P7KAN4_9AGAR</name>
<evidence type="ECO:0000313" key="4">
    <source>
        <dbReference type="Proteomes" id="UP000775547"/>
    </source>
</evidence>
<comment type="caution">
    <text evidence="3">The sequence shown here is derived from an EMBL/GenBank/DDBJ whole genome shotgun (WGS) entry which is preliminary data.</text>
</comment>
<gene>
    <name evidence="3" type="ORF">DXG03_003061</name>
</gene>
<dbReference type="OrthoDB" id="3265715at2759"/>
<evidence type="ECO:0000256" key="1">
    <source>
        <dbReference type="SAM" id="MobiDB-lite"/>
    </source>
</evidence>
<dbReference type="AlphaFoldDB" id="A0A9P7KAN4"/>
<dbReference type="Proteomes" id="UP000775547">
    <property type="component" value="Unassembled WGS sequence"/>
</dbReference>